<sequence length="117" mass="12997">MALSRSQILAKKDNLPRQEVLVPEWEGSVWVRSLTVGERDSIDNEFNTARTKGKTPDNLRARMLIKGCCDEQGKAIFTEADIAEVNVLPATILEKIFDSILKINRIGAGAVEEAEKN</sequence>
<dbReference type="EMBL" id="LR798408">
    <property type="protein sequence ID" value="CAB5229901.1"/>
    <property type="molecule type" value="Genomic_DNA"/>
</dbReference>
<evidence type="ECO:0000313" key="3">
    <source>
        <dbReference type="EMBL" id="CAB5229901.1"/>
    </source>
</evidence>
<proteinExistence type="predicted"/>
<dbReference type="Gene3D" id="3.30.2220.20">
    <property type="entry name" value="Phage tail assembly chaperone gp13-like"/>
    <property type="match status" value="1"/>
</dbReference>
<dbReference type="EMBL" id="LR797344">
    <property type="protein sequence ID" value="CAB4203966.1"/>
    <property type="molecule type" value="Genomic_DNA"/>
</dbReference>
<protein>
    <recommendedName>
        <fullName evidence="4">Tail assembly chaperone</fullName>
    </recommendedName>
</protein>
<dbReference type="InterPro" id="IPR038556">
    <property type="entry name" value="TAC_Gp13-like_sf"/>
</dbReference>
<evidence type="ECO:0000313" key="1">
    <source>
        <dbReference type="EMBL" id="CAB4136611.1"/>
    </source>
</evidence>
<reference evidence="2" key="1">
    <citation type="submission" date="2020-05" db="EMBL/GenBank/DDBJ databases">
        <authorList>
            <person name="Chiriac C."/>
            <person name="Salcher M."/>
            <person name="Ghai R."/>
            <person name="Kavagutti S V."/>
        </authorList>
    </citation>
    <scope>NUCLEOTIDE SEQUENCE</scope>
</reference>
<dbReference type="EMBL" id="LR796321">
    <property type="protein sequence ID" value="CAB4136611.1"/>
    <property type="molecule type" value="Genomic_DNA"/>
</dbReference>
<organism evidence="2">
    <name type="scientific">uncultured Caudovirales phage</name>
    <dbReference type="NCBI Taxonomy" id="2100421"/>
    <lineage>
        <taxon>Viruses</taxon>
        <taxon>Duplodnaviria</taxon>
        <taxon>Heunggongvirae</taxon>
        <taxon>Uroviricota</taxon>
        <taxon>Caudoviricetes</taxon>
        <taxon>Peduoviridae</taxon>
        <taxon>Maltschvirus</taxon>
        <taxon>Maltschvirus maltsch</taxon>
    </lineage>
</organism>
<name>A0A6J5S638_9CAUD</name>
<gene>
    <name evidence="2" type="ORF">UFOVP1388_20</name>
    <name evidence="3" type="ORF">UFOVP1565_25</name>
    <name evidence="1" type="ORF">UFOVP311_41</name>
</gene>
<evidence type="ECO:0000313" key="2">
    <source>
        <dbReference type="EMBL" id="CAB4203966.1"/>
    </source>
</evidence>
<evidence type="ECO:0008006" key="4">
    <source>
        <dbReference type="Google" id="ProtNLM"/>
    </source>
</evidence>
<accession>A0A6J5S638</accession>